<reference evidence="1 2" key="1">
    <citation type="journal article" date="2017" name="Environ. Microbiol.">
        <title>Decay of the glycolytic pathway and adaptation to intranuclear parasitism within Enterocytozoonidae microsporidia.</title>
        <authorList>
            <person name="Wiredu Boakye D."/>
            <person name="Jaroenlak P."/>
            <person name="Prachumwat A."/>
            <person name="Williams T.A."/>
            <person name="Bateman K.S."/>
            <person name="Itsathitphaisarn O."/>
            <person name="Sritunyalucksana K."/>
            <person name="Paszkiewicz K.H."/>
            <person name="Moore K.A."/>
            <person name="Stentiford G.D."/>
            <person name="Williams B.A."/>
        </authorList>
    </citation>
    <scope>NUCLEOTIDE SEQUENCE [LARGE SCALE GENOMIC DNA]</scope>
    <source>
        <strain evidence="1 2">GB1</strain>
    </source>
</reference>
<accession>A0A1Y1S725</accession>
<dbReference type="OrthoDB" id="10535588at2759"/>
<keyword evidence="2" id="KW-1185">Reference proteome</keyword>
<dbReference type="AlphaFoldDB" id="A0A1Y1S725"/>
<evidence type="ECO:0000313" key="2">
    <source>
        <dbReference type="Proteomes" id="UP000192639"/>
    </source>
</evidence>
<dbReference type="EMBL" id="LWDP01000027">
    <property type="protein sequence ID" value="ORD94262.1"/>
    <property type="molecule type" value="Genomic_DNA"/>
</dbReference>
<comment type="caution">
    <text evidence="1">The sequence shown here is derived from an EMBL/GenBank/DDBJ whole genome shotgun (WGS) entry which is preliminary data.</text>
</comment>
<dbReference type="Proteomes" id="UP000192639">
    <property type="component" value="Unassembled WGS sequence"/>
</dbReference>
<protein>
    <submittedName>
        <fullName evidence="1">Uncharacterized protein</fullName>
    </submittedName>
</protein>
<organism evidence="1 2">
    <name type="scientific">Enterospora canceri</name>
    <dbReference type="NCBI Taxonomy" id="1081671"/>
    <lineage>
        <taxon>Eukaryota</taxon>
        <taxon>Fungi</taxon>
        <taxon>Fungi incertae sedis</taxon>
        <taxon>Microsporidia</taxon>
        <taxon>Enterocytozoonidae</taxon>
        <taxon>Enterospora</taxon>
    </lineage>
</organism>
<sequence>MSKNSKKKFERIKEEVDAAKAAIIGSKAYELYKKSGRSRRPYQINLYSKGCRSRDVSSVKIELKDIENFALVKNRAIETSEKEAEKCKLKIFDELTAPKMEQQSESEKLLAIEKKKLAVIIKHFRSIDMLRGREAPKEDMSEKSTTRATGSPYEDNRYVYYLKKLKLLANYSNRDITKKYVLDKSKALRDRCGRNEAGDLGQKTYRLAENSPERVVVEAAAIGKDETAKITQIKLNKIREYEYFKIDDDYDRGEFEYAVYKFEDDLVKISNYLEMPIQQVILLYYTNHFTHRITDALCEIVAVREWCPEDKELFAACYRKHGRKIENYFNHTFQELKTEEDLRLYYFYYNNKIIGETWSFDERGVFQYLFDVFKKDWIMYTPEGIKIINSGCINDAISYRVLNKHTHDIKSYYNNYFKRLSDEEMRDDAIRYNANYDWLLLDKMAQRYALLDRKKKRKLDNDNITERTE</sequence>
<gene>
    <name evidence="1" type="ORF">ECANGB1_967</name>
</gene>
<name>A0A1Y1S725_9MICR</name>
<dbReference type="VEuPathDB" id="MicrosporidiaDB:ECANGB1_967"/>
<proteinExistence type="predicted"/>
<evidence type="ECO:0000313" key="1">
    <source>
        <dbReference type="EMBL" id="ORD94262.1"/>
    </source>
</evidence>